<feature type="transmembrane region" description="Helical" evidence="1">
    <location>
        <begin position="141"/>
        <end position="162"/>
    </location>
</feature>
<evidence type="ECO:0000256" key="1">
    <source>
        <dbReference type="SAM" id="Phobius"/>
    </source>
</evidence>
<dbReference type="EMBL" id="LR590481">
    <property type="protein sequence ID" value="VTQ93213.1"/>
    <property type="molecule type" value="Genomic_DNA"/>
</dbReference>
<dbReference type="InterPro" id="IPR002931">
    <property type="entry name" value="Transglutaminase-like"/>
</dbReference>
<keyword evidence="4" id="KW-1185">Reference proteome</keyword>
<name>A0A4U9RQV6_HATHI</name>
<evidence type="ECO:0000313" key="4">
    <source>
        <dbReference type="Proteomes" id="UP000308489"/>
    </source>
</evidence>
<dbReference type="Proteomes" id="UP000308489">
    <property type="component" value="Chromosome 1"/>
</dbReference>
<dbReference type="GO" id="GO:0006508">
    <property type="term" value="P:proteolysis"/>
    <property type="evidence" value="ECO:0007669"/>
    <property type="project" value="UniProtKB-KW"/>
</dbReference>
<feature type="transmembrane region" description="Helical" evidence="1">
    <location>
        <begin position="38"/>
        <end position="55"/>
    </location>
</feature>
<evidence type="ECO:0000313" key="3">
    <source>
        <dbReference type="EMBL" id="VTQ93213.1"/>
    </source>
</evidence>
<keyword evidence="1" id="KW-0472">Membrane</keyword>
<keyword evidence="1" id="KW-1133">Transmembrane helix</keyword>
<keyword evidence="3" id="KW-0378">Hydrolase</keyword>
<dbReference type="OrthoDB" id="1817605at2"/>
<gene>
    <name evidence="3" type="ORF">NCTC503_02070</name>
</gene>
<dbReference type="GO" id="GO:0008233">
    <property type="term" value="F:peptidase activity"/>
    <property type="evidence" value="ECO:0007669"/>
    <property type="project" value="UniProtKB-KW"/>
</dbReference>
<dbReference type="RefSeq" id="WP_138210644.1">
    <property type="nucleotide sequence ID" value="NZ_CBCRUQ010000021.1"/>
</dbReference>
<feature type="transmembrane region" description="Helical" evidence="1">
    <location>
        <begin position="88"/>
        <end position="121"/>
    </location>
</feature>
<dbReference type="PANTHER" id="PTHR33490:SF3">
    <property type="entry name" value="CONSERVED INTEGRAL MEMBRANE PROTEIN"/>
    <property type="match status" value="1"/>
</dbReference>
<sequence>MIIDPISLILILAFFLPILKGFLMSYRSNDQKDTINKLLSSISFTLAIFIGIKFFKSIVLKSDFIKGLELDWLFNSELFKFINKNQTMMYLVVMPLIVFIIYMILKWVAIGIFSIILYPIFDIIEKFSRNRSSISRRILGAIFKIPRAIAYIIIICLIFNYLSTFNLLKAKIDLNSYLEKSELYDTVSKKILVPISNSDIAKNLPNILSDSFKIETSEIKNTIPTKSNSNKKVIVYYNGVTLEEAIKSNEEIDNFSKKLTENKVGKYNKSYAIYSWISSNITYDYDKAKRILNNDFSKKSGAISSFYSKEGICFDYSTLFVVMCRANNIKTRIITGKGFDGRSWVNHSWNQVYIEDKKQWINVDTTFGIGGKYFNNEKFDLDHKESKIAGEW</sequence>
<accession>A0A4U9RQV6</accession>
<organism evidence="3 4">
    <name type="scientific">Hathewaya histolytica</name>
    <name type="common">Clostridium histolyticum</name>
    <dbReference type="NCBI Taxonomy" id="1498"/>
    <lineage>
        <taxon>Bacteria</taxon>
        <taxon>Bacillati</taxon>
        <taxon>Bacillota</taxon>
        <taxon>Clostridia</taxon>
        <taxon>Eubacteriales</taxon>
        <taxon>Clostridiaceae</taxon>
        <taxon>Hathewaya</taxon>
    </lineage>
</organism>
<dbReference type="KEGG" id="hhw:NCTC503_02070"/>
<dbReference type="Gene3D" id="3.10.620.30">
    <property type="match status" value="1"/>
</dbReference>
<keyword evidence="3" id="KW-0645">Protease</keyword>
<dbReference type="InterPro" id="IPR038765">
    <property type="entry name" value="Papain-like_cys_pep_sf"/>
</dbReference>
<protein>
    <submittedName>
        <fullName evidence="3">Transglutaminase-like enzyme, cysteine protease</fullName>
    </submittedName>
</protein>
<evidence type="ECO:0000259" key="2">
    <source>
        <dbReference type="SMART" id="SM00460"/>
    </source>
</evidence>
<dbReference type="AlphaFoldDB" id="A0A4U9RQV6"/>
<dbReference type="SUPFAM" id="SSF54001">
    <property type="entry name" value="Cysteine proteinases"/>
    <property type="match status" value="1"/>
</dbReference>
<reference evidence="3 4" key="1">
    <citation type="submission" date="2019-05" db="EMBL/GenBank/DDBJ databases">
        <authorList>
            <consortium name="Pathogen Informatics"/>
        </authorList>
    </citation>
    <scope>NUCLEOTIDE SEQUENCE [LARGE SCALE GENOMIC DNA]</scope>
    <source>
        <strain evidence="3 4">NCTC503</strain>
    </source>
</reference>
<proteinExistence type="predicted"/>
<feature type="domain" description="Transglutaminase-like" evidence="2">
    <location>
        <begin position="305"/>
        <end position="367"/>
    </location>
</feature>
<dbReference type="Pfam" id="PF01841">
    <property type="entry name" value="Transglut_core"/>
    <property type="match status" value="1"/>
</dbReference>
<feature type="transmembrane region" description="Helical" evidence="1">
    <location>
        <begin position="6"/>
        <end position="26"/>
    </location>
</feature>
<dbReference type="PANTHER" id="PTHR33490">
    <property type="entry name" value="BLR5614 PROTEIN-RELATED"/>
    <property type="match status" value="1"/>
</dbReference>
<dbReference type="SMART" id="SM00460">
    <property type="entry name" value="TGc"/>
    <property type="match status" value="1"/>
</dbReference>
<keyword evidence="1" id="KW-0812">Transmembrane</keyword>